<name>A0ABP4YLY9_9MICO</name>
<accession>A0ABP4YLY9</accession>
<keyword evidence="2" id="KW-0812">Transmembrane</keyword>
<sequence length="500" mass="54566">MSEKAPRIKFGNWLPTGPTYVGPLSYFGWGILVVGILVAVMSSILGNLPFGLLIVSAAMIFLLFFNVRFGELDAGRSLASRIGERMNHAGRNMAGETAYATGLFSELPSENLTALPGALVQIEELDGLDGTGHPYTLLHHRAVRLISATMTSVPDGTELLPQEMKNTQVSRFGAWVASLSRDSAVAGATVTIDSAYSSKAPLVRKLHSEISPAAPIVAQRALLEATQLLPNRHTETHTYGTVVWSVPKLGESVEEAAAEVAAKLPYHRQGLYAAGAGLPMTADSHELARMMRVAYQPMRSSEHGSDELAGHDFTMRLVDAGPDYFDESQRRVVFHDGVASMTAMMTIPPRMHITEDTFKELFAPADKFLRKRVTVFYRPLSSAEAQRVAQKLRKSAGVQATSKGQQSSFDEHKKKLAQKTESELVEGASMTTFSLMVTVTFEANEKAYRAATTQLKSLLEATNLSYRFVERGTSAAFHSTLPLGVLPWMYKSTFATLMGE</sequence>
<dbReference type="NCBIfam" id="NF042935">
    <property type="entry name" value="SCO6880_fam"/>
    <property type="match status" value="1"/>
</dbReference>
<dbReference type="EMBL" id="BAAANJ010000028">
    <property type="protein sequence ID" value="GAA1821388.1"/>
    <property type="molecule type" value="Genomic_DNA"/>
</dbReference>
<evidence type="ECO:0000256" key="1">
    <source>
        <dbReference type="SAM" id="MobiDB-lite"/>
    </source>
</evidence>
<dbReference type="InterPro" id="IPR049978">
    <property type="entry name" value="SCO6880-like"/>
</dbReference>
<protein>
    <recommendedName>
        <fullName evidence="5">Integral membrane protein</fullName>
    </recommendedName>
</protein>
<organism evidence="3 4">
    <name type="scientific">Agromyces neolithicus</name>
    <dbReference type="NCBI Taxonomy" id="269420"/>
    <lineage>
        <taxon>Bacteria</taxon>
        <taxon>Bacillati</taxon>
        <taxon>Actinomycetota</taxon>
        <taxon>Actinomycetes</taxon>
        <taxon>Micrococcales</taxon>
        <taxon>Microbacteriaceae</taxon>
        <taxon>Agromyces</taxon>
    </lineage>
</organism>
<keyword evidence="2" id="KW-1133">Transmembrane helix</keyword>
<dbReference type="Proteomes" id="UP001500002">
    <property type="component" value="Unassembled WGS sequence"/>
</dbReference>
<evidence type="ECO:0000313" key="4">
    <source>
        <dbReference type="Proteomes" id="UP001500002"/>
    </source>
</evidence>
<keyword evidence="4" id="KW-1185">Reference proteome</keyword>
<evidence type="ECO:0000313" key="3">
    <source>
        <dbReference type="EMBL" id="GAA1821388.1"/>
    </source>
</evidence>
<comment type="caution">
    <text evidence="3">The sequence shown here is derived from an EMBL/GenBank/DDBJ whole genome shotgun (WGS) entry which is preliminary data.</text>
</comment>
<gene>
    <name evidence="3" type="ORF">GCM10009749_35100</name>
</gene>
<proteinExistence type="predicted"/>
<reference evidence="4" key="1">
    <citation type="journal article" date="2019" name="Int. J. Syst. Evol. Microbiol.">
        <title>The Global Catalogue of Microorganisms (GCM) 10K type strain sequencing project: providing services to taxonomists for standard genome sequencing and annotation.</title>
        <authorList>
            <consortium name="The Broad Institute Genomics Platform"/>
            <consortium name="The Broad Institute Genome Sequencing Center for Infectious Disease"/>
            <person name="Wu L."/>
            <person name="Ma J."/>
        </authorList>
    </citation>
    <scope>NUCLEOTIDE SEQUENCE [LARGE SCALE GENOMIC DNA]</scope>
    <source>
        <strain evidence="4">JCM 14322</strain>
    </source>
</reference>
<keyword evidence="2" id="KW-0472">Membrane</keyword>
<evidence type="ECO:0000256" key="2">
    <source>
        <dbReference type="SAM" id="Phobius"/>
    </source>
</evidence>
<dbReference type="RefSeq" id="WP_344298005.1">
    <property type="nucleotide sequence ID" value="NZ_BAAANJ010000028.1"/>
</dbReference>
<feature type="compositionally biased region" description="Polar residues" evidence="1">
    <location>
        <begin position="398"/>
        <end position="408"/>
    </location>
</feature>
<evidence type="ECO:0008006" key="5">
    <source>
        <dbReference type="Google" id="ProtNLM"/>
    </source>
</evidence>
<feature type="transmembrane region" description="Helical" evidence="2">
    <location>
        <begin position="20"/>
        <end position="41"/>
    </location>
</feature>
<feature type="region of interest" description="Disordered" evidence="1">
    <location>
        <begin position="396"/>
        <end position="415"/>
    </location>
</feature>
<feature type="transmembrane region" description="Helical" evidence="2">
    <location>
        <begin position="48"/>
        <end position="67"/>
    </location>
</feature>